<comment type="caution">
    <text evidence="3">The sequence shown here is derived from an EMBL/GenBank/DDBJ whole genome shotgun (WGS) entry which is preliminary data.</text>
</comment>
<dbReference type="AlphaFoldDB" id="A0A852X429"/>
<dbReference type="SUPFAM" id="SSF51703">
    <property type="entry name" value="Cobalamin (vitamin B12)-dependent enzymes"/>
    <property type="match status" value="1"/>
</dbReference>
<dbReference type="EMBL" id="JACBZX010000001">
    <property type="protein sequence ID" value="NYG37217.1"/>
    <property type="molecule type" value="Genomic_DNA"/>
</dbReference>
<dbReference type="Gene3D" id="3.20.20.240">
    <property type="entry name" value="Methylmalonyl-CoA mutase"/>
    <property type="match status" value="1"/>
</dbReference>
<accession>A0A852X429</accession>
<organism evidence="3 4">
    <name type="scientific">Janibacter alkaliphilus</name>
    <dbReference type="NCBI Taxonomy" id="1069963"/>
    <lineage>
        <taxon>Bacteria</taxon>
        <taxon>Bacillati</taxon>
        <taxon>Actinomycetota</taxon>
        <taxon>Actinomycetes</taxon>
        <taxon>Micrococcales</taxon>
        <taxon>Intrasporangiaceae</taxon>
        <taxon>Janibacter</taxon>
    </lineage>
</organism>
<comment type="subunit">
    <text evidence="1">Heterodimer of an alpha and a beta chain.</text>
</comment>
<feature type="domain" description="Methylmalonyl-CoA mutase alpha/beta chain catalytic" evidence="2">
    <location>
        <begin position="137"/>
        <end position="455"/>
    </location>
</feature>
<dbReference type="InterPro" id="IPR024067">
    <property type="entry name" value="Me-malonyl-CoA_mutase_sm_su_N"/>
</dbReference>
<dbReference type="CDD" id="cd03677">
    <property type="entry name" value="MM_CoA_mutase_beta"/>
    <property type="match status" value="1"/>
</dbReference>
<name>A0A852X429_9MICO</name>
<dbReference type="Gene3D" id="3.40.50.280">
    <property type="entry name" value="Cobalamin-binding domain"/>
    <property type="match status" value="1"/>
</dbReference>
<dbReference type="GO" id="GO:0004494">
    <property type="term" value="F:methylmalonyl-CoA mutase activity"/>
    <property type="evidence" value="ECO:0007669"/>
    <property type="project" value="UniProtKB-EC"/>
</dbReference>
<protein>
    <submittedName>
        <fullName evidence="3">Methylmalonyl-CoA mutase</fullName>
        <ecNumber evidence="3">5.4.99.2</ecNumber>
    </submittedName>
</protein>
<dbReference type="Proteomes" id="UP000592181">
    <property type="component" value="Unassembled WGS sequence"/>
</dbReference>
<dbReference type="PANTHER" id="PTHR48101">
    <property type="entry name" value="METHYLMALONYL-COA MUTASE, MITOCHONDRIAL-RELATED"/>
    <property type="match status" value="1"/>
</dbReference>
<gene>
    <name evidence="3" type="ORF">BJY28_001686</name>
</gene>
<dbReference type="GO" id="GO:0019678">
    <property type="term" value="P:propionate metabolic process, methylmalonyl pathway"/>
    <property type="evidence" value="ECO:0007669"/>
    <property type="project" value="TreeGrafter"/>
</dbReference>
<dbReference type="InterPro" id="IPR006099">
    <property type="entry name" value="MeMalonylCoA_mutase_a/b_cat"/>
</dbReference>
<keyword evidence="4" id="KW-1185">Reference proteome</keyword>
<dbReference type="GO" id="GO:0005737">
    <property type="term" value="C:cytoplasm"/>
    <property type="evidence" value="ECO:0007669"/>
    <property type="project" value="TreeGrafter"/>
</dbReference>
<reference evidence="3 4" key="1">
    <citation type="submission" date="2020-07" db="EMBL/GenBank/DDBJ databases">
        <title>Sequencing the genomes of 1000 actinobacteria strains.</title>
        <authorList>
            <person name="Klenk H.-P."/>
        </authorList>
    </citation>
    <scope>NUCLEOTIDE SEQUENCE [LARGE SCALE GENOMIC DNA]</scope>
    <source>
        <strain evidence="3 4">DSM 24723</strain>
    </source>
</reference>
<evidence type="ECO:0000313" key="4">
    <source>
        <dbReference type="Proteomes" id="UP000592181"/>
    </source>
</evidence>
<dbReference type="InterPro" id="IPR016176">
    <property type="entry name" value="Cbl-dep_enz_cat"/>
</dbReference>
<evidence type="ECO:0000313" key="3">
    <source>
        <dbReference type="EMBL" id="NYG37217.1"/>
    </source>
</evidence>
<dbReference type="PANTHER" id="PTHR48101:SF4">
    <property type="entry name" value="METHYLMALONYL-COA MUTASE, MITOCHONDRIAL"/>
    <property type="match status" value="1"/>
</dbReference>
<dbReference type="Gene3D" id="1.10.196.20">
    <property type="match status" value="1"/>
</dbReference>
<dbReference type="RefSeq" id="WP_246313374.1">
    <property type="nucleotide sequence ID" value="NZ_JACBZX010000001.1"/>
</dbReference>
<sequence length="628" mass="65567">MTVSPDRTETMALASSFPERSPADWRDLAAGVVNKSRAEGEQLDGDAAVAHLRSTLPGDIQLDPVYWRPEQPTALGLPGSMPFTRGLGPRHPDQAWDVRQLHDDPDPTTSRRAVLDDLEHGVTSVWVHVGADGIAPGDVAEVLADVMLDLAPVVVSSLDDQPAAAAALTAVWDASEVDDASIGGSLGHDPIGAAAALGTTPDLAPLADAVRSCTDRWTGARAITVDTRVHHDAGATDQDEIALALVTGLDYVRHLTGEGVPAGEAFARIDFRVAATADQFATIAKLRALRRCWARVGEVLEVPEDRRGAWIHAVTSTRMQTRTDPWVNLLRSTIACFAAAAGGAEAITVLPYDSADGLPTGFSRRIARNTQSLLAAESHVARVADPAGGSWYVESLTDELAQAAWQWFGELDGAGGAAQGLASGRIAERLAATRAERDAGLATRQVPLTGTSTFPLAGEAPLQRTARVELPRRGLPRHRDSEVFERLRDRTAAAGGLSVPVLALGPVKEHTTRLTWVSNLLGIAGITPEVIEVGDDPAAAAQTVAGAPAVILATSPKGYAAHGAATLAALAASDRPGRVLLTGRTRELGETEGAAVDGELREGIDVVATLTDLLDALGAPASTEGASA</sequence>
<dbReference type="Pfam" id="PF01642">
    <property type="entry name" value="MM_CoA_mutase"/>
    <property type="match status" value="1"/>
</dbReference>
<dbReference type="EC" id="5.4.99.2" evidence="3"/>
<dbReference type="GO" id="GO:0031419">
    <property type="term" value="F:cobalamin binding"/>
    <property type="evidence" value="ECO:0007669"/>
    <property type="project" value="UniProtKB-KW"/>
</dbReference>
<evidence type="ECO:0000259" key="2">
    <source>
        <dbReference type="Pfam" id="PF01642"/>
    </source>
</evidence>
<keyword evidence="3" id="KW-0413">Isomerase</keyword>
<evidence type="ECO:0000256" key="1">
    <source>
        <dbReference type="ARBA" id="ARBA00011870"/>
    </source>
</evidence>
<proteinExistence type="predicted"/>